<feature type="binding site" description="covalent" evidence="6">
    <location>
        <position position="71"/>
    </location>
    <ligand>
        <name>heme c</name>
        <dbReference type="ChEBI" id="CHEBI:61717"/>
    </ligand>
</feature>
<sequence length="96" mass="10267">MLAAITATAQTPPADLARKNGCLSCHGLVHKQVGPGFAQIAERYRNDADAPARLAGKIRDGSVGTWGRVIMPRQAHVTENDARALAQWVLSQPAPR</sequence>
<evidence type="ECO:0000256" key="6">
    <source>
        <dbReference type="PIRSR" id="PIRSR602324-1"/>
    </source>
</evidence>
<evidence type="ECO:0000256" key="3">
    <source>
        <dbReference type="ARBA" id="ARBA00022723"/>
    </source>
</evidence>
<evidence type="ECO:0000256" key="2">
    <source>
        <dbReference type="ARBA" id="ARBA00022617"/>
    </source>
</evidence>
<dbReference type="Pfam" id="PF00034">
    <property type="entry name" value="Cytochrom_C"/>
    <property type="match status" value="1"/>
</dbReference>
<dbReference type="Proteomes" id="UP000077852">
    <property type="component" value="Unassembled WGS sequence"/>
</dbReference>
<evidence type="ECO:0000259" key="7">
    <source>
        <dbReference type="PROSITE" id="PS51007"/>
    </source>
</evidence>
<dbReference type="AlphaFoldDB" id="A0AA91DI57"/>
<dbReference type="PROSITE" id="PS51007">
    <property type="entry name" value="CYTC"/>
    <property type="match status" value="1"/>
</dbReference>
<dbReference type="InterPro" id="IPR036909">
    <property type="entry name" value="Cyt_c-like_dom_sf"/>
</dbReference>
<reference evidence="8 9" key="1">
    <citation type="submission" date="2016-03" db="EMBL/GenBank/DDBJ databases">
        <title>Genome sequence of Variovorax paradoxus KB5.</title>
        <authorList>
            <person name="Jeong H."/>
            <person name="Hong C.E."/>
            <person name="Jo S.H."/>
            <person name="Park J.M."/>
        </authorList>
    </citation>
    <scope>NUCLEOTIDE SEQUENCE [LARGE SCALE GENOMIC DNA]</scope>
    <source>
        <strain evidence="8 9">KB5</strain>
    </source>
</reference>
<evidence type="ECO:0000256" key="5">
    <source>
        <dbReference type="ARBA" id="ARBA00023004"/>
    </source>
</evidence>
<evidence type="ECO:0000313" key="9">
    <source>
        <dbReference type="Proteomes" id="UP000077852"/>
    </source>
</evidence>
<keyword evidence="5 6" id="KW-0408">Iron</keyword>
<keyword evidence="3 6" id="KW-0479">Metal-binding</keyword>
<comment type="caution">
    <text evidence="8">The sequence shown here is derived from an EMBL/GenBank/DDBJ whole genome shotgun (WGS) entry which is preliminary data.</text>
</comment>
<comment type="PTM">
    <text evidence="6">Binds 1 heme c group covalently per subunit.</text>
</comment>
<organism evidence="8 9">
    <name type="scientific">Variovorax paradoxus</name>
    <dbReference type="NCBI Taxonomy" id="34073"/>
    <lineage>
        <taxon>Bacteria</taxon>
        <taxon>Pseudomonadati</taxon>
        <taxon>Pseudomonadota</taxon>
        <taxon>Betaproteobacteria</taxon>
        <taxon>Burkholderiales</taxon>
        <taxon>Comamonadaceae</taxon>
        <taxon>Variovorax</taxon>
    </lineage>
</organism>
<keyword evidence="4" id="KW-0249">Electron transport</keyword>
<dbReference type="EMBL" id="LVHG01000083">
    <property type="protein sequence ID" value="OAK58201.1"/>
    <property type="molecule type" value="Genomic_DNA"/>
</dbReference>
<dbReference type="InterPro" id="IPR009056">
    <property type="entry name" value="Cyt_c-like_dom"/>
</dbReference>
<feature type="binding site" description="covalent" evidence="6">
    <location>
        <position position="22"/>
    </location>
    <ligand>
        <name>heme c</name>
        <dbReference type="ChEBI" id="CHEBI:61717"/>
    </ligand>
</feature>
<evidence type="ECO:0000256" key="1">
    <source>
        <dbReference type="ARBA" id="ARBA00022448"/>
    </source>
</evidence>
<evidence type="ECO:0000313" key="8">
    <source>
        <dbReference type="EMBL" id="OAK58201.1"/>
    </source>
</evidence>
<feature type="domain" description="Cytochrome c" evidence="7">
    <location>
        <begin position="7"/>
        <end position="93"/>
    </location>
</feature>
<proteinExistence type="predicted"/>
<dbReference type="SUPFAM" id="SSF46626">
    <property type="entry name" value="Cytochrome c"/>
    <property type="match status" value="1"/>
</dbReference>
<dbReference type="GO" id="GO:0009055">
    <property type="term" value="F:electron transfer activity"/>
    <property type="evidence" value="ECO:0007669"/>
    <property type="project" value="InterPro"/>
</dbReference>
<feature type="binding site" description="covalent" evidence="6">
    <location>
        <position position="26"/>
    </location>
    <ligand>
        <name>heme c</name>
        <dbReference type="ChEBI" id="CHEBI:61717"/>
    </ligand>
</feature>
<dbReference type="InterPro" id="IPR002324">
    <property type="entry name" value="Cyt_c_ID"/>
</dbReference>
<dbReference type="PRINTS" id="PR00606">
    <property type="entry name" value="CYTCHROMECID"/>
</dbReference>
<evidence type="ECO:0000256" key="4">
    <source>
        <dbReference type="ARBA" id="ARBA00022982"/>
    </source>
</evidence>
<dbReference type="GO" id="GO:0020037">
    <property type="term" value="F:heme binding"/>
    <property type="evidence" value="ECO:0007669"/>
    <property type="project" value="InterPro"/>
</dbReference>
<keyword evidence="1" id="KW-0813">Transport</keyword>
<keyword evidence="2 6" id="KW-0349">Heme</keyword>
<dbReference type="Gene3D" id="1.10.760.10">
    <property type="entry name" value="Cytochrome c-like domain"/>
    <property type="match status" value="1"/>
</dbReference>
<protein>
    <submittedName>
        <fullName evidence="8">Cytochrome C</fullName>
    </submittedName>
</protein>
<name>A0AA91DI57_VARPD</name>
<dbReference type="GO" id="GO:0005506">
    <property type="term" value="F:iron ion binding"/>
    <property type="evidence" value="ECO:0007669"/>
    <property type="project" value="InterPro"/>
</dbReference>
<accession>A0AA91DI57</accession>
<gene>
    <name evidence="8" type="ORF">A3K87_29550</name>
</gene>